<evidence type="ECO:0000313" key="5">
    <source>
        <dbReference type="Proteomes" id="UP001595932"/>
    </source>
</evidence>
<reference evidence="5" key="1">
    <citation type="journal article" date="2019" name="Int. J. Syst. Evol. Microbiol.">
        <title>The Global Catalogue of Microorganisms (GCM) 10K type strain sequencing project: providing services to taxonomists for standard genome sequencing and annotation.</title>
        <authorList>
            <consortium name="The Broad Institute Genomics Platform"/>
            <consortium name="The Broad Institute Genome Sequencing Center for Infectious Disease"/>
            <person name="Wu L."/>
            <person name="Ma J."/>
        </authorList>
    </citation>
    <scope>NUCLEOTIDE SEQUENCE [LARGE SCALE GENOMIC DNA]</scope>
    <source>
        <strain evidence="5">CGMCC 1.12151</strain>
    </source>
</reference>
<comment type="similarity">
    <text evidence="1">Belongs to the CapA family.</text>
</comment>
<keyword evidence="5" id="KW-1185">Reference proteome</keyword>
<comment type="caution">
    <text evidence="4">The sequence shown here is derived from an EMBL/GenBank/DDBJ whole genome shotgun (WGS) entry which is preliminary data.</text>
</comment>
<dbReference type="CDD" id="cd07381">
    <property type="entry name" value="MPP_CapA"/>
    <property type="match status" value="1"/>
</dbReference>
<proteinExistence type="inferred from homology"/>
<dbReference type="Proteomes" id="UP001595932">
    <property type="component" value="Unassembled WGS sequence"/>
</dbReference>
<dbReference type="PROSITE" id="PS51257">
    <property type="entry name" value="PROKAR_LIPOPROTEIN"/>
    <property type="match status" value="1"/>
</dbReference>
<dbReference type="InterPro" id="IPR029052">
    <property type="entry name" value="Metallo-depent_PP-like"/>
</dbReference>
<organism evidence="4 5">
    <name type="scientific">Planococcus dechangensis</name>
    <dbReference type="NCBI Taxonomy" id="1176255"/>
    <lineage>
        <taxon>Bacteria</taxon>
        <taxon>Bacillati</taxon>
        <taxon>Bacillota</taxon>
        <taxon>Bacilli</taxon>
        <taxon>Bacillales</taxon>
        <taxon>Caryophanaceae</taxon>
        <taxon>Planococcus</taxon>
    </lineage>
</organism>
<dbReference type="SMART" id="SM00854">
    <property type="entry name" value="PGA_cap"/>
    <property type="match status" value="1"/>
</dbReference>
<dbReference type="SUPFAM" id="SSF56300">
    <property type="entry name" value="Metallo-dependent phosphatases"/>
    <property type="match status" value="1"/>
</dbReference>
<accession>A0ABV9MIA1</accession>
<dbReference type="Pfam" id="PF09587">
    <property type="entry name" value="PGA_cap"/>
    <property type="match status" value="1"/>
</dbReference>
<name>A0ABV9MIA1_9BACL</name>
<sequence>MLRKLCLFAFAASVSLTACMPVEPVQETVPSPEFTERITASATAPGRLTRTQQATLSAVGDVLIHGTVYEDAKTATGYDFYPMFQPVESFLSQSDITFANSESIIGGSEIGVSTYPSFNSPYEVGDAMKQAGIDTVSMSNNHTLDRGIRAIENAHAHWDSLDIVTSGSAMSEQQRLEVPTIERNGITFSFLSYTYATNGVPTPSGRSYLVDRIDLDLIKSDLARATQQSDVAVVSLHFGVEYEAMPSLEQIELAHFAAEHGADIILGHHPHVLQPPAWIESSDGRRSFVIYSLGNFLSGQQGVERQIGGIVHVEAELTETAEGSTVTIGNPRFTPTFTYSADYRDFKVVLLKDVNEEWNENTKTHMKTWMPELEFHE</sequence>
<evidence type="ECO:0000256" key="1">
    <source>
        <dbReference type="ARBA" id="ARBA00005662"/>
    </source>
</evidence>
<evidence type="ECO:0000256" key="2">
    <source>
        <dbReference type="SAM" id="SignalP"/>
    </source>
</evidence>
<feature type="chain" id="PRO_5047460849" evidence="2">
    <location>
        <begin position="21"/>
        <end position="377"/>
    </location>
</feature>
<gene>
    <name evidence="4" type="ORF">ACFO5U_16040</name>
</gene>
<dbReference type="PANTHER" id="PTHR33393">
    <property type="entry name" value="POLYGLUTAMINE SYNTHESIS ACCESSORY PROTEIN RV0574C-RELATED"/>
    <property type="match status" value="1"/>
</dbReference>
<protein>
    <submittedName>
        <fullName evidence="4">CapA family protein</fullName>
    </submittedName>
</protein>
<feature type="signal peptide" evidence="2">
    <location>
        <begin position="1"/>
        <end position="20"/>
    </location>
</feature>
<dbReference type="RefSeq" id="WP_377280080.1">
    <property type="nucleotide sequence ID" value="NZ_JBHSGL010000015.1"/>
</dbReference>
<dbReference type="InterPro" id="IPR019079">
    <property type="entry name" value="Capsule_synth_CapA"/>
</dbReference>
<feature type="domain" description="Capsule synthesis protein CapA" evidence="3">
    <location>
        <begin position="55"/>
        <end position="300"/>
    </location>
</feature>
<dbReference type="EMBL" id="JBHSGL010000015">
    <property type="protein sequence ID" value="MFC4714363.1"/>
    <property type="molecule type" value="Genomic_DNA"/>
</dbReference>
<dbReference type="PANTHER" id="PTHR33393:SF12">
    <property type="entry name" value="CAPSULE BIOSYNTHESIS PROTEIN CAPA"/>
    <property type="match status" value="1"/>
</dbReference>
<evidence type="ECO:0000259" key="3">
    <source>
        <dbReference type="SMART" id="SM00854"/>
    </source>
</evidence>
<dbReference type="Gene3D" id="3.60.21.10">
    <property type="match status" value="1"/>
</dbReference>
<evidence type="ECO:0000313" key="4">
    <source>
        <dbReference type="EMBL" id="MFC4714363.1"/>
    </source>
</evidence>
<dbReference type="InterPro" id="IPR052169">
    <property type="entry name" value="CW_Biosynth-Accessory"/>
</dbReference>
<keyword evidence="2" id="KW-0732">Signal</keyword>